<evidence type="ECO:0000256" key="3">
    <source>
        <dbReference type="ARBA" id="ARBA00022729"/>
    </source>
</evidence>
<dbReference type="PIRSF" id="PIRSF034445">
    <property type="entry name" value="CpxP_Spy"/>
    <property type="match status" value="1"/>
</dbReference>
<dbReference type="CDD" id="cd09916">
    <property type="entry name" value="CpxP_like"/>
    <property type="match status" value="1"/>
</dbReference>
<feature type="chain" id="PRO_5036707520" evidence="5">
    <location>
        <begin position="25"/>
        <end position="167"/>
    </location>
</feature>
<accession>A0A953JED7</accession>
<keyword evidence="3 5" id="KW-0732">Signal</keyword>
<evidence type="ECO:0000313" key="7">
    <source>
        <dbReference type="Proteomes" id="UP000705867"/>
    </source>
</evidence>
<dbReference type="EMBL" id="JAIOIV010000105">
    <property type="protein sequence ID" value="MBZ0157134.1"/>
    <property type="molecule type" value="Genomic_DNA"/>
</dbReference>
<reference evidence="6" key="2">
    <citation type="submission" date="2021-08" db="EMBL/GenBank/DDBJ databases">
        <authorList>
            <person name="Dalcin Martins P."/>
        </authorList>
    </citation>
    <scope>NUCLEOTIDE SEQUENCE</scope>
    <source>
        <strain evidence="6">MAG_39</strain>
    </source>
</reference>
<evidence type="ECO:0000256" key="2">
    <source>
        <dbReference type="ARBA" id="ARBA00008441"/>
    </source>
</evidence>
<dbReference type="InterPro" id="IPR052211">
    <property type="entry name" value="Cpx_auxiliary_protein"/>
</dbReference>
<dbReference type="Proteomes" id="UP000705867">
    <property type="component" value="Unassembled WGS sequence"/>
</dbReference>
<keyword evidence="4" id="KW-0574">Periplasm</keyword>
<gene>
    <name evidence="6" type="ORF">K8I29_13090</name>
</gene>
<dbReference type="GO" id="GO:0030288">
    <property type="term" value="C:outer membrane-bounded periplasmic space"/>
    <property type="evidence" value="ECO:0007669"/>
    <property type="project" value="TreeGrafter"/>
</dbReference>
<dbReference type="AlphaFoldDB" id="A0A953JED7"/>
<reference evidence="6" key="1">
    <citation type="journal article" date="2021" name="bioRxiv">
        <title>Unraveling nitrogen, sulfur and carbon metabolic pathways and microbial community transcriptional responses to substrate deprivation and toxicity stresses in a bioreactor mimicking anoxic brackish coastal sediment conditions.</title>
        <authorList>
            <person name="Martins P.D."/>
            <person name="Echeveste M.J."/>
            <person name="Arshad A."/>
            <person name="Kurth J."/>
            <person name="Ouboter H."/>
            <person name="Jetten M.S.M."/>
            <person name="Welte C.U."/>
        </authorList>
    </citation>
    <scope>NUCLEOTIDE SEQUENCE</scope>
    <source>
        <strain evidence="6">MAG_39</strain>
    </source>
</reference>
<organism evidence="6 7">
    <name type="scientific">Candidatus Nitrobium versatile</name>
    <dbReference type="NCBI Taxonomy" id="2884831"/>
    <lineage>
        <taxon>Bacteria</taxon>
        <taxon>Pseudomonadati</taxon>
        <taxon>Nitrospirota</taxon>
        <taxon>Nitrospiria</taxon>
        <taxon>Nitrospirales</taxon>
        <taxon>Nitrospiraceae</taxon>
        <taxon>Candidatus Nitrobium</taxon>
    </lineage>
</organism>
<dbReference type="Pfam" id="PF07813">
    <property type="entry name" value="LTXXQ"/>
    <property type="match status" value="1"/>
</dbReference>
<comment type="similarity">
    <text evidence="2">Belongs to the CpxP/Spy family.</text>
</comment>
<dbReference type="GO" id="GO:0051082">
    <property type="term" value="F:unfolded protein binding"/>
    <property type="evidence" value="ECO:0007669"/>
    <property type="project" value="TreeGrafter"/>
</dbReference>
<evidence type="ECO:0000256" key="1">
    <source>
        <dbReference type="ARBA" id="ARBA00004418"/>
    </source>
</evidence>
<evidence type="ECO:0000313" key="6">
    <source>
        <dbReference type="EMBL" id="MBZ0157134.1"/>
    </source>
</evidence>
<dbReference type="Gene3D" id="1.20.120.1490">
    <property type="match status" value="1"/>
</dbReference>
<dbReference type="PANTHER" id="PTHR38102">
    <property type="entry name" value="PERIPLASMIC CHAPERONE SPY"/>
    <property type="match status" value="1"/>
</dbReference>
<name>A0A953JED7_9BACT</name>
<evidence type="ECO:0000256" key="5">
    <source>
        <dbReference type="SAM" id="SignalP"/>
    </source>
</evidence>
<comment type="subcellular location">
    <subcellularLocation>
        <location evidence="1">Periplasm</location>
    </subcellularLocation>
</comment>
<dbReference type="InterPro" id="IPR012899">
    <property type="entry name" value="LTXXQ"/>
</dbReference>
<evidence type="ECO:0000256" key="4">
    <source>
        <dbReference type="ARBA" id="ARBA00022764"/>
    </source>
</evidence>
<comment type="caution">
    <text evidence="6">The sequence shown here is derived from an EMBL/GenBank/DDBJ whole genome shotgun (WGS) entry which is preliminary data.</text>
</comment>
<sequence length="167" mass="18921">MKRQILIGALLSIAIAGGAYSAQAETACCRKADVKSEAFQEHCIKGKKRAHKRHFKHMAKVLGLSDLQKEKVKTILKSGRQANAPLRQQLAESRKALRQATHTVPFDEAAVRAIAEKQTRLRTELIVAESRMWNEVYALLTPEQKDKAGKLFMERRKGHKMQYRGQD</sequence>
<proteinExistence type="inferred from homology"/>
<protein>
    <submittedName>
        <fullName evidence="6">Spy/CpxP family protein refolding chaperone</fullName>
    </submittedName>
</protein>
<dbReference type="PANTHER" id="PTHR38102:SF1">
    <property type="entry name" value="PERIPLASMIC CHAPERONE SPY"/>
    <property type="match status" value="1"/>
</dbReference>
<feature type="signal peptide" evidence="5">
    <location>
        <begin position="1"/>
        <end position="24"/>
    </location>
</feature>